<keyword evidence="5" id="KW-0046">Antibiotic resistance</keyword>
<evidence type="ECO:0000256" key="4">
    <source>
        <dbReference type="ARBA" id="ARBA00022840"/>
    </source>
</evidence>
<dbReference type="InterPro" id="IPR003439">
    <property type="entry name" value="ABC_transporter-like_ATP-bd"/>
</dbReference>
<dbReference type="CDD" id="cd03230">
    <property type="entry name" value="ABC_DR_subfamily_A"/>
    <property type="match status" value="1"/>
</dbReference>
<accession>A0ABS7SCE8</accession>
<comment type="caution">
    <text evidence="7">The sequence shown here is derived from an EMBL/GenBank/DDBJ whole genome shotgun (WGS) entry which is preliminary data.</text>
</comment>
<organism evidence="7 8">
    <name type="scientific">Occultella gossypii</name>
    <dbReference type="NCBI Taxonomy" id="2800820"/>
    <lineage>
        <taxon>Bacteria</taxon>
        <taxon>Bacillati</taxon>
        <taxon>Actinomycetota</taxon>
        <taxon>Actinomycetes</taxon>
        <taxon>Micrococcales</taxon>
        <taxon>Ruaniaceae</taxon>
        <taxon>Occultella</taxon>
    </lineage>
</organism>
<evidence type="ECO:0000313" key="8">
    <source>
        <dbReference type="Proteomes" id="UP000826651"/>
    </source>
</evidence>
<evidence type="ECO:0000256" key="5">
    <source>
        <dbReference type="ARBA" id="ARBA00023251"/>
    </source>
</evidence>
<evidence type="ECO:0000256" key="2">
    <source>
        <dbReference type="ARBA" id="ARBA00022448"/>
    </source>
</evidence>
<dbReference type="RefSeq" id="WP_223406227.1">
    <property type="nucleotide sequence ID" value="NZ_JAGSHT010000012.1"/>
</dbReference>
<dbReference type="SUPFAM" id="SSF52540">
    <property type="entry name" value="P-loop containing nucleoside triphosphate hydrolases"/>
    <property type="match status" value="1"/>
</dbReference>
<protein>
    <submittedName>
        <fullName evidence="7">ABC transporter ATP-binding protein</fullName>
    </submittedName>
</protein>
<dbReference type="Proteomes" id="UP000826651">
    <property type="component" value="Unassembled WGS sequence"/>
</dbReference>
<dbReference type="PANTHER" id="PTHR42711">
    <property type="entry name" value="ABC TRANSPORTER ATP-BINDING PROTEIN"/>
    <property type="match status" value="1"/>
</dbReference>
<dbReference type="SMART" id="SM00382">
    <property type="entry name" value="AAA"/>
    <property type="match status" value="1"/>
</dbReference>
<dbReference type="PROSITE" id="PS50893">
    <property type="entry name" value="ABC_TRANSPORTER_2"/>
    <property type="match status" value="1"/>
</dbReference>
<keyword evidence="8" id="KW-1185">Reference proteome</keyword>
<proteinExistence type="predicted"/>
<reference evidence="7 8" key="1">
    <citation type="submission" date="2021-04" db="EMBL/GenBank/DDBJ databases">
        <title>Ruania sp. nov., isolated from sandy soil of mangrove forest.</title>
        <authorList>
            <person name="Ge X."/>
            <person name="Huang R."/>
            <person name="Liu W."/>
        </authorList>
    </citation>
    <scope>NUCLEOTIDE SEQUENCE [LARGE SCALE GENOMIC DNA]</scope>
    <source>
        <strain evidence="7 8">N2-46</strain>
    </source>
</reference>
<dbReference type="EMBL" id="JAGSHT010000012">
    <property type="protein sequence ID" value="MBZ2196916.1"/>
    <property type="molecule type" value="Genomic_DNA"/>
</dbReference>
<dbReference type="GO" id="GO:0005524">
    <property type="term" value="F:ATP binding"/>
    <property type="evidence" value="ECO:0007669"/>
    <property type="project" value="UniProtKB-KW"/>
</dbReference>
<dbReference type="PROSITE" id="PS00211">
    <property type="entry name" value="ABC_TRANSPORTER_1"/>
    <property type="match status" value="1"/>
</dbReference>
<dbReference type="PANTHER" id="PTHR42711:SF17">
    <property type="entry name" value="ABC TRANSPORTER ATP-BINDING PROTEIN"/>
    <property type="match status" value="1"/>
</dbReference>
<comment type="subcellular location">
    <subcellularLocation>
        <location evidence="1">Cell membrane</location>
        <topology evidence="1">Peripheral membrane protein</topology>
    </subcellularLocation>
</comment>
<evidence type="ECO:0000256" key="3">
    <source>
        <dbReference type="ARBA" id="ARBA00022741"/>
    </source>
</evidence>
<keyword evidence="4 7" id="KW-0067">ATP-binding</keyword>
<evidence type="ECO:0000259" key="6">
    <source>
        <dbReference type="PROSITE" id="PS50893"/>
    </source>
</evidence>
<gene>
    <name evidence="7" type="ORF">KCQ71_12170</name>
</gene>
<dbReference type="Pfam" id="PF00005">
    <property type="entry name" value="ABC_tran"/>
    <property type="match status" value="1"/>
</dbReference>
<feature type="domain" description="ABC transporter" evidence="6">
    <location>
        <begin position="7"/>
        <end position="231"/>
    </location>
</feature>
<dbReference type="InterPro" id="IPR003593">
    <property type="entry name" value="AAA+_ATPase"/>
</dbReference>
<name>A0ABS7SCE8_9MICO</name>
<dbReference type="Gene3D" id="3.40.50.300">
    <property type="entry name" value="P-loop containing nucleotide triphosphate hydrolases"/>
    <property type="match status" value="1"/>
</dbReference>
<evidence type="ECO:0000313" key="7">
    <source>
        <dbReference type="EMBL" id="MBZ2196916.1"/>
    </source>
</evidence>
<dbReference type="InterPro" id="IPR017871">
    <property type="entry name" value="ABC_transporter-like_CS"/>
</dbReference>
<evidence type="ECO:0000256" key="1">
    <source>
        <dbReference type="ARBA" id="ARBA00004202"/>
    </source>
</evidence>
<dbReference type="InterPro" id="IPR027417">
    <property type="entry name" value="P-loop_NTPase"/>
</dbReference>
<keyword evidence="2" id="KW-0813">Transport</keyword>
<sequence length="303" mass="33311">MSASPVIEVDQRNLRYGEFHAVKDLSFQVERGELYALLGTNGAGKTSTLEVIEGHRDPSSGRARVFGKSPTNRREVRSRMGIMLQESGIAQDLTVAETVRLIGHISGRQDSVERVLNLVDLAHKGGTRSSQLSGGEKRRLDFAAAVYGRPELIILDEPTTGLDIQSRDALWETVQQLREDGATVVLTTHYLEEAQQRADRIGLMHQGTFHLQGTVSDLTRTLPASIQFSLPPDAPALPMWPAPLAGRSYSIETFALQRDLKNLLEWADDHAVELSDLSAAPTRLDDVFRAIGAESVPSPLLVR</sequence>
<keyword evidence="3" id="KW-0547">Nucleotide-binding</keyword>
<dbReference type="InterPro" id="IPR050763">
    <property type="entry name" value="ABC_transporter_ATP-binding"/>
</dbReference>